<organism evidence="1">
    <name type="scientific">Macaca fascicularis</name>
    <name type="common">Crab-eating macaque</name>
    <name type="synonym">Cynomolgus monkey</name>
    <dbReference type="NCBI Taxonomy" id="9541"/>
    <lineage>
        <taxon>Eukaryota</taxon>
        <taxon>Metazoa</taxon>
        <taxon>Chordata</taxon>
        <taxon>Craniata</taxon>
        <taxon>Vertebrata</taxon>
        <taxon>Euteleostomi</taxon>
        <taxon>Mammalia</taxon>
        <taxon>Eutheria</taxon>
        <taxon>Euarchontoglires</taxon>
        <taxon>Primates</taxon>
        <taxon>Haplorrhini</taxon>
        <taxon>Catarrhini</taxon>
        <taxon>Cercopithecidae</taxon>
        <taxon>Cercopithecinae</taxon>
        <taxon>Macaca</taxon>
    </lineage>
</organism>
<proteinExistence type="evidence at transcript level"/>
<evidence type="ECO:0000313" key="1">
    <source>
        <dbReference type="EMBL" id="BAE90320.1"/>
    </source>
</evidence>
<accession>I7GNP1</accession>
<protein>
    <submittedName>
        <fullName evidence="1">Uncharacterized protein</fullName>
    </submittedName>
</protein>
<reference evidence="1" key="1">
    <citation type="journal article" date="2007" name="PLoS Biol.">
        <title>Rate of evolution in brain-expressed genes in humans and other primates.</title>
        <authorList>
            <person name="Wang H.-Y."/>
            <person name="Chien H.-C."/>
            <person name="Osada N."/>
            <person name="Hashimoto K."/>
            <person name="Sugano S."/>
            <person name="Gojobori T."/>
            <person name="Chou C.-K."/>
            <person name="Tsai S.-F."/>
            <person name="Wu C.-I."/>
            <person name="Shen C.-K.J."/>
        </authorList>
    </citation>
    <scope>NUCLEOTIDE SEQUENCE</scope>
</reference>
<dbReference type="EMBL" id="AB173258">
    <property type="protein sequence ID" value="BAE90320.1"/>
    <property type="molecule type" value="mRNA"/>
</dbReference>
<sequence length="43" mass="5027">MWLLLFQWHIKKPAKRVRPWRGISCAADTEVEAACLFTVGFCF</sequence>
<name>I7GNP1_MACFA</name>
<dbReference type="AlphaFoldDB" id="I7GNP1"/>